<name>A0ACB8U6V4_9APHY</name>
<reference evidence="1" key="1">
    <citation type="journal article" date="2021" name="Environ. Microbiol.">
        <title>Gene family expansions and transcriptome signatures uncover fungal adaptations to wood decay.</title>
        <authorList>
            <person name="Hage H."/>
            <person name="Miyauchi S."/>
            <person name="Viragh M."/>
            <person name="Drula E."/>
            <person name="Min B."/>
            <person name="Chaduli D."/>
            <person name="Navarro D."/>
            <person name="Favel A."/>
            <person name="Norest M."/>
            <person name="Lesage-Meessen L."/>
            <person name="Balint B."/>
            <person name="Merenyi Z."/>
            <person name="de Eugenio L."/>
            <person name="Morin E."/>
            <person name="Martinez A.T."/>
            <person name="Baldrian P."/>
            <person name="Stursova M."/>
            <person name="Martinez M.J."/>
            <person name="Novotny C."/>
            <person name="Magnuson J.K."/>
            <person name="Spatafora J.W."/>
            <person name="Maurice S."/>
            <person name="Pangilinan J."/>
            <person name="Andreopoulos W."/>
            <person name="LaButti K."/>
            <person name="Hundley H."/>
            <person name="Na H."/>
            <person name="Kuo A."/>
            <person name="Barry K."/>
            <person name="Lipzen A."/>
            <person name="Henrissat B."/>
            <person name="Riley R."/>
            <person name="Ahrendt S."/>
            <person name="Nagy L.G."/>
            <person name="Grigoriev I.V."/>
            <person name="Martin F."/>
            <person name="Rosso M.N."/>
        </authorList>
    </citation>
    <scope>NUCLEOTIDE SEQUENCE</scope>
    <source>
        <strain evidence="1">CBS 384.51</strain>
    </source>
</reference>
<dbReference type="Proteomes" id="UP001055072">
    <property type="component" value="Unassembled WGS sequence"/>
</dbReference>
<dbReference type="EMBL" id="MU274909">
    <property type="protein sequence ID" value="KAI0089959.1"/>
    <property type="molecule type" value="Genomic_DNA"/>
</dbReference>
<protein>
    <submittedName>
        <fullName evidence="1">Uncharacterized protein</fullName>
    </submittedName>
</protein>
<proteinExistence type="predicted"/>
<comment type="caution">
    <text evidence="1">The sequence shown here is derived from an EMBL/GenBank/DDBJ whole genome shotgun (WGS) entry which is preliminary data.</text>
</comment>
<evidence type="ECO:0000313" key="1">
    <source>
        <dbReference type="EMBL" id="KAI0089959.1"/>
    </source>
</evidence>
<evidence type="ECO:0000313" key="2">
    <source>
        <dbReference type="Proteomes" id="UP001055072"/>
    </source>
</evidence>
<gene>
    <name evidence="1" type="ORF">BDY19DRAFT_992901</name>
</gene>
<sequence length="648" mass="73112">MRPTLRVVLYQTHYFEAHPLLRPSTVSAESGELWIAIRGDAASIPPNTARSFYNEDFISTDTTYLPEALKGPAWVGGPKGFLAYGVDLRGDPNVAALINQPWFLSSFLVNSEFMDHTDPDQISPDLALKVRQDLKLALEVVRLLDGRGGVLDGHVNRKYAAADIDSQRGVEEVRQELLMARGVFDERCAAINYGLLHTQTGSKAWIVKHYRAYLRQWRLLGPMRGALLDMCNLEPRHVYVLDMLAKGVAVYYPLDDCYRASLPDDEAESVYQIQSKELFCKRLALTCFHPPLDMSQPDLWPTYHPPSEEQPTSPGNQLPVSRLERMEELSQRIRTSLGDLLRSPESATPIILDHPPAIRTIGSARLLVGPLTELRLMAWSITHRSASTARILEEALARGWPFSLVYPSSYLESVKVARDLPATLSPTPESIDVPEVEDDYDVQTEWKKQLIIANKVLSRLHGQAFLYEGDLLWRLALLYGSSFIENWRARGLDPSVSVTTYGLGREEQGGYRGDQVSELEKRLLLGTVRHRGAGTTLSWFPSPVMFARHGFCNGEWSLAAEVYIRGCFDSLQKGEENYLPLSEAEWERELSGVTIDKLLRDSLVIPDSEEIEEMLQRARTEFRTGWNAQSLDDIERGIGRGGDVWWKN</sequence>
<organism evidence="1 2">
    <name type="scientific">Irpex rosettiformis</name>
    <dbReference type="NCBI Taxonomy" id="378272"/>
    <lineage>
        <taxon>Eukaryota</taxon>
        <taxon>Fungi</taxon>
        <taxon>Dikarya</taxon>
        <taxon>Basidiomycota</taxon>
        <taxon>Agaricomycotina</taxon>
        <taxon>Agaricomycetes</taxon>
        <taxon>Polyporales</taxon>
        <taxon>Irpicaceae</taxon>
        <taxon>Irpex</taxon>
    </lineage>
</organism>
<accession>A0ACB8U6V4</accession>
<keyword evidence="2" id="KW-1185">Reference proteome</keyword>